<dbReference type="PANTHER" id="PTHR43098">
    <property type="entry name" value="L-ORNITHINE N(5)-MONOOXYGENASE-RELATED"/>
    <property type="match status" value="1"/>
</dbReference>
<sequence>MQDAQDGPSRTDVDAIVVGAGFSGLDAVHVLRERGYTVQGIEAAGGVGGTWYWNRYPGARTDSKAFIYCLSFSKELREEWDWSELYPTQPEVLAYLEHVADRFDLKRYFAFDTTVTAATWDDDTSLWTVDTSTGRRFRARYLISGVGCLSAVNRPQFDGIERFQGRVEHTARWPQEGVDVSGQRVALIGAGSSGVQLLPELAKTAGSVTLFQRTPNYVAPYTSTRFSDEDREAYRRDHEAIQAHIRQNPGTMYFSPAGPSAKLADPAERETVFEQAYAQGGLAMLLGTYEDLLVDPESNDLASEFLRSKIKETVHDRETAEILTPRTYPFGVKRPPCGVGYLDAFNEPTVSVVDVRSTPIEGFTERGLVVDGSEYEFDVIILATGFDASVGALLRLNVTGRNGRRLADVWAHGPESYLGLGIPDFPNLFTIIGPLSAFGNLPTVVEHNVDFVADLLDKARAAGTPVVEADVAATDAWVQESRTIAAQTLLTSAKAANSWIMGANLEGRELAVLWYPAGANTYFDRCDEERERGFPGFSLAPAVPTTAMAV</sequence>
<proteinExistence type="inferred from homology"/>
<organism evidence="6 7">
    <name type="scientific">Pseudonocardia xishanensis</name>
    <dbReference type="NCBI Taxonomy" id="630995"/>
    <lineage>
        <taxon>Bacteria</taxon>
        <taxon>Bacillati</taxon>
        <taxon>Actinomycetota</taxon>
        <taxon>Actinomycetes</taxon>
        <taxon>Pseudonocardiales</taxon>
        <taxon>Pseudonocardiaceae</taxon>
        <taxon>Pseudonocardia</taxon>
    </lineage>
</organism>
<evidence type="ECO:0000256" key="4">
    <source>
        <dbReference type="ARBA" id="ARBA00022857"/>
    </source>
</evidence>
<keyword evidence="7" id="KW-1185">Reference proteome</keyword>
<accession>A0ABP8S041</accession>
<dbReference type="InterPro" id="IPR036188">
    <property type="entry name" value="FAD/NAD-bd_sf"/>
</dbReference>
<keyword evidence="5" id="KW-0560">Oxidoreductase</keyword>
<gene>
    <name evidence="6" type="ORF">GCM10023175_52860</name>
</gene>
<dbReference type="RefSeq" id="WP_345424183.1">
    <property type="nucleotide sequence ID" value="NZ_BAABGT010000083.1"/>
</dbReference>
<protein>
    <submittedName>
        <fullName evidence="6">NAD(P)/FAD-dependent oxidoreductase</fullName>
    </submittedName>
</protein>
<keyword evidence="4" id="KW-0521">NADP</keyword>
<dbReference type="SUPFAM" id="SSF51905">
    <property type="entry name" value="FAD/NAD(P)-binding domain"/>
    <property type="match status" value="2"/>
</dbReference>
<evidence type="ECO:0000256" key="1">
    <source>
        <dbReference type="ARBA" id="ARBA00010139"/>
    </source>
</evidence>
<evidence type="ECO:0000256" key="2">
    <source>
        <dbReference type="ARBA" id="ARBA00022630"/>
    </source>
</evidence>
<dbReference type="InterPro" id="IPR020946">
    <property type="entry name" value="Flavin_mOase-like"/>
</dbReference>
<comment type="similarity">
    <text evidence="1">Belongs to the FAD-binding monooxygenase family.</text>
</comment>
<evidence type="ECO:0000256" key="5">
    <source>
        <dbReference type="ARBA" id="ARBA00023002"/>
    </source>
</evidence>
<evidence type="ECO:0000313" key="6">
    <source>
        <dbReference type="EMBL" id="GAA4554592.1"/>
    </source>
</evidence>
<dbReference type="Gene3D" id="3.50.50.60">
    <property type="entry name" value="FAD/NAD(P)-binding domain"/>
    <property type="match status" value="2"/>
</dbReference>
<keyword evidence="3" id="KW-0274">FAD</keyword>
<dbReference type="Proteomes" id="UP001501598">
    <property type="component" value="Unassembled WGS sequence"/>
</dbReference>
<dbReference type="InterPro" id="IPR050775">
    <property type="entry name" value="FAD-binding_Monooxygenases"/>
</dbReference>
<dbReference type="EMBL" id="BAABGT010000083">
    <property type="protein sequence ID" value="GAA4554592.1"/>
    <property type="molecule type" value="Genomic_DNA"/>
</dbReference>
<keyword evidence="2" id="KW-0285">Flavoprotein</keyword>
<evidence type="ECO:0000313" key="7">
    <source>
        <dbReference type="Proteomes" id="UP001501598"/>
    </source>
</evidence>
<dbReference type="PANTHER" id="PTHR43098:SF5">
    <property type="entry name" value="DUAL-FUNCTIONAL MONOOXYGENASE_METHYLTRANSFERASE PSOF"/>
    <property type="match status" value="1"/>
</dbReference>
<name>A0ABP8S041_9PSEU</name>
<dbReference type="Pfam" id="PF00743">
    <property type="entry name" value="FMO-like"/>
    <property type="match status" value="1"/>
</dbReference>
<comment type="caution">
    <text evidence="6">The sequence shown here is derived from an EMBL/GenBank/DDBJ whole genome shotgun (WGS) entry which is preliminary data.</text>
</comment>
<evidence type="ECO:0000256" key="3">
    <source>
        <dbReference type="ARBA" id="ARBA00022827"/>
    </source>
</evidence>
<reference evidence="7" key="1">
    <citation type="journal article" date="2019" name="Int. J. Syst. Evol. Microbiol.">
        <title>The Global Catalogue of Microorganisms (GCM) 10K type strain sequencing project: providing services to taxonomists for standard genome sequencing and annotation.</title>
        <authorList>
            <consortium name="The Broad Institute Genomics Platform"/>
            <consortium name="The Broad Institute Genome Sequencing Center for Infectious Disease"/>
            <person name="Wu L."/>
            <person name="Ma J."/>
        </authorList>
    </citation>
    <scope>NUCLEOTIDE SEQUENCE [LARGE SCALE GENOMIC DNA]</scope>
    <source>
        <strain evidence="7">JCM 17906</strain>
    </source>
</reference>